<accession>A0A9J5YFY5</accession>
<dbReference type="OrthoDB" id="786567at2759"/>
<sequence length="217" mass="25521">MPKMEFIRKSFILQTQLTGGVNIAHYNARHVFIDLENELDYNTVWTKQRMTIEETPIVPIWISAPCLPWHLQKGVYNTIIISYRQGSQILTASIKRTRASMAKVKVQVDLTKARPRHVWIGLDEEDLTIGRWQTIDYESIPPYCEYCKHQGHMGYECKFKIRDEEFKKRKELEAEKKDKNKGEQLKKGNDSNQAKEKGKEEEHTQRNKEASIQRQDV</sequence>
<reference evidence="3 4" key="1">
    <citation type="submission" date="2020-09" db="EMBL/GenBank/DDBJ databases">
        <title>De no assembly of potato wild relative species, Solanum commersonii.</title>
        <authorList>
            <person name="Cho K."/>
        </authorList>
    </citation>
    <scope>NUCLEOTIDE SEQUENCE [LARGE SCALE GENOMIC DNA]</scope>
    <source>
        <strain evidence="3">LZ3.2</strain>
        <tissue evidence="3">Leaf</tissue>
    </source>
</reference>
<keyword evidence="4" id="KW-1185">Reference proteome</keyword>
<dbReference type="PANTHER" id="PTHR31286:SF177">
    <property type="entry name" value="ENDONUCLEASE_EXONUCLEASE_PHOSPHATASE"/>
    <property type="match status" value="1"/>
</dbReference>
<protein>
    <recommendedName>
        <fullName evidence="2">DUF4283 domain-containing protein</fullName>
    </recommendedName>
</protein>
<evidence type="ECO:0000259" key="2">
    <source>
        <dbReference type="Pfam" id="PF14111"/>
    </source>
</evidence>
<dbReference type="InterPro" id="IPR025558">
    <property type="entry name" value="DUF4283"/>
</dbReference>
<proteinExistence type="predicted"/>
<feature type="domain" description="DUF4283" evidence="2">
    <location>
        <begin position="1"/>
        <end position="61"/>
    </location>
</feature>
<organism evidence="3 4">
    <name type="scientific">Solanum commersonii</name>
    <name type="common">Commerson's wild potato</name>
    <name type="synonym">Commerson's nightshade</name>
    <dbReference type="NCBI Taxonomy" id="4109"/>
    <lineage>
        <taxon>Eukaryota</taxon>
        <taxon>Viridiplantae</taxon>
        <taxon>Streptophyta</taxon>
        <taxon>Embryophyta</taxon>
        <taxon>Tracheophyta</taxon>
        <taxon>Spermatophyta</taxon>
        <taxon>Magnoliopsida</taxon>
        <taxon>eudicotyledons</taxon>
        <taxon>Gunneridae</taxon>
        <taxon>Pentapetalae</taxon>
        <taxon>asterids</taxon>
        <taxon>lamiids</taxon>
        <taxon>Solanales</taxon>
        <taxon>Solanaceae</taxon>
        <taxon>Solanoideae</taxon>
        <taxon>Solaneae</taxon>
        <taxon>Solanum</taxon>
    </lineage>
</organism>
<dbReference type="PANTHER" id="PTHR31286">
    <property type="entry name" value="GLYCINE-RICH CELL WALL STRUCTURAL PROTEIN 1.8-LIKE"/>
    <property type="match status" value="1"/>
</dbReference>
<dbReference type="Pfam" id="PF14111">
    <property type="entry name" value="DUF4283"/>
    <property type="match status" value="1"/>
</dbReference>
<evidence type="ECO:0000313" key="3">
    <source>
        <dbReference type="EMBL" id="KAG5599178.1"/>
    </source>
</evidence>
<name>A0A9J5YFY5_SOLCO</name>
<dbReference type="SUPFAM" id="SSF49899">
    <property type="entry name" value="Concanavalin A-like lectins/glucanases"/>
    <property type="match status" value="1"/>
</dbReference>
<evidence type="ECO:0000256" key="1">
    <source>
        <dbReference type="SAM" id="MobiDB-lite"/>
    </source>
</evidence>
<dbReference type="InterPro" id="IPR013320">
    <property type="entry name" value="ConA-like_dom_sf"/>
</dbReference>
<dbReference type="Proteomes" id="UP000824120">
    <property type="component" value="Chromosome 6"/>
</dbReference>
<dbReference type="AlphaFoldDB" id="A0A9J5YFY5"/>
<evidence type="ECO:0000313" key="4">
    <source>
        <dbReference type="Proteomes" id="UP000824120"/>
    </source>
</evidence>
<comment type="caution">
    <text evidence="3">The sequence shown here is derived from an EMBL/GenBank/DDBJ whole genome shotgun (WGS) entry which is preliminary data.</text>
</comment>
<dbReference type="InterPro" id="IPR040256">
    <property type="entry name" value="At4g02000-like"/>
</dbReference>
<gene>
    <name evidence="3" type="ORF">H5410_030548</name>
</gene>
<dbReference type="EMBL" id="JACXVP010000006">
    <property type="protein sequence ID" value="KAG5599178.1"/>
    <property type="molecule type" value="Genomic_DNA"/>
</dbReference>
<feature type="region of interest" description="Disordered" evidence="1">
    <location>
        <begin position="171"/>
        <end position="217"/>
    </location>
</feature>